<protein>
    <submittedName>
        <fullName evidence="2">Uncharacterized protein</fullName>
    </submittedName>
</protein>
<name>A0A6G0QZ74_9STRA</name>
<dbReference type="AlphaFoldDB" id="A0A6G0QZ74"/>
<dbReference type="Proteomes" id="UP000486351">
    <property type="component" value="Unassembled WGS sequence"/>
</dbReference>
<sequence length="356" mass="37640">MVLQRSKSSKLQLLCLELGGVSLGWELTPDCISRVPRISHTWGVETKSTKFQVLADSYVGVFPEYKAPASQLINYYGGCGLVDFPESMVSDCEAETATVTEMVSALMNEAPNTEWLFIDSIADKTQRMFYELVLLSIAEYPFTNLLPADEFYGNMAEILDAYSVFMNVTRFNIDSDQHVWLTGNNYASAADMQGELLGDILSAWLSYSSGSSSSDSSMSSSSSPFASSLNRSSVSSSSGSSMTSSSTSSSTPSSNSSSSGTSRTIAPSSSSMSSSKASPSSTANTTSAPIESPGSTTTTRSETNTTSSPTEIPTSPTSSPLVSTTVGPTETPVSTTTTPMLTPATTEPTVDIPTYC</sequence>
<dbReference type="EMBL" id="QXFY01001759">
    <property type="protein sequence ID" value="KAE9310124.1"/>
    <property type="molecule type" value="Genomic_DNA"/>
</dbReference>
<feature type="region of interest" description="Disordered" evidence="1">
    <location>
        <begin position="214"/>
        <end position="356"/>
    </location>
</feature>
<evidence type="ECO:0000313" key="2">
    <source>
        <dbReference type="EMBL" id="KAE9310124.1"/>
    </source>
</evidence>
<organism evidence="2 3">
    <name type="scientific">Phytophthora fragariae</name>
    <dbReference type="NCBI Taxonomy" id="53985"/>
    <lineage>
        <taxon>Eukaryota</taxon>
        <taxon>Sar</taxon>
        <taxon>Stramenopiles</taxon>
        <taxon>Oomycota</taxon>
        <taxon>Peronosporomycetes</taxon>
        <taxon>Peronosporales</taxon>
        <taxon>Peronosporaceae</taxon>
        <taxon>Phytophthora</taxon>
    </lineage>
</organism>
<reference evidence="2 3" key="1">
    <citation type="submission" date="2018-09" db="EMBL/GenBank/DDBJ databases">
        <title>Genomic investigation of the strawberry pathogen Phytophthora fragariae indicates pathogenicity is determined by transcriptional variation in three key races.</title>
        <authorList>
            <person name="Adams T.M."/>
            <person name="Armitage A.D."/>
            <person name="Sobczyk M.K."/>
            <person name="Bates H.J."/>
            <person name="Dunwell J.M."/>
            <person name="Nellist C.F."/>
            <person name="Harrison R.J."/>
        </authorList>
    </citation>
    <scope>NUCLEOTIDE SEQUENCE [LARGE SCALE GENOMIC DNA]</scope>
    <source>
        <strain evidence="2 3">NOV-77</strain>
    </source>
</reference>
<proteinExistence type="predicted"/>
<evidence type="ECO:0000256" key="1">
    <source>
        <dbReference type="SAM" id="MobiDB-lite"/>
    </source>
</evidence>
<gene>
    <name evidence="2" type="ORF">PF008_g20527</name>
</gene>
<accession>A0A6G0QZ74</accession>
<evidence type="ECO:0000313" key="3">
    <source>
        <dbReference type="Proteomes" id="UP000486351"/>
    </source>
</evidence>
<comment type="caution">
    <text evidence="2">The sequence shown here is derived from an EMBL/GenBank/DDBJ whole genome shotgun (WGS) entry which is preliminary data.</text>
</comment>
<feature type="compositionally biased region" description="Low complexity" evidence="1">
    <location>
        <begin position="214"/>
        <end position="349"/>
    </location>
</feature>